<dbReference type="AlphaFoldDB" id="A0A8J6EFL0"/>
<accession>A0A8J6EFL0</accession>
<dbReference type="Proteomes" id="UP000770717">
    <property type="component" value="Unassembled WGS sequence"/>
</dbReference>
<evidence type="ECO:0000313" key="3">
    <source>
        <dbReference type="Proteomes" id="UP000770717"/>
    </source>
</evidence>
<feature type="transmembrane region" description="Helical" evidence="1">
    <location>
        <begin position="169"/>
        <end position="186"/>
    </location>
</feature>
<keyword evidence="1" id="KW-0472">Membrane</keyword>
<evidence type="ECO:0000256" key="1">
    <source>
        <dbReference type="SAM" id="Phobius"/>
    </source>
</evidence>
<keyword evidence="1" id="KW-0812">Transmembrane</keyword>
<sequence length="187" mass="19888">MCVMSSQLLQGFDVHVLSVYEVSLNVAAPHTPDGLQGATLSCTVWLVASPCQTLLSALHLVTSHHQTPLSALHLVTSPHQTPLSAIQPGASDGFCTGISCVIMSFIPNTHTLPASAGLVGPILLSTVYVRCNTRSLPCEPSHLPNVKGAFFSGRFVSVSECCRDRRAKMLLVGGWAAAGVLSFLFWF</sequence>
<keyword evidence="1" id="KW-1133">Transmembrane helix</keyword>
<protein>
    <submittedName>
        <fullName evidence="2">Uncharacterized protein</fullName>
    </submittedName>
</protein>
<evidence type="ECO:0000313" key="2">
    <source>
        <dbReference type="EMBL" id="KAG9468253.1"/>
    </source>
</evidence>
<gene>
    <name evidence="2" type="ORF">GDO78_023146</name>
</gene>
<proteinExistence type="predicted"/>
<dbReference type="EMBL" id="WNTK01000966">
    <property type="protein sequence ID" value="KAG9468253.1"/>
    <property type="molecule type" value="Genomic_DNA"/>
</dbReference>
<reference evidence="2" key="1">
    <citation type="thesis" date="2020" institute="ProQuest LLC" country="789 East Eisenhower Parkway, Ann Arbor, MI, USA">
        <title>Comparative Genomics and Chromosome Evolution.</title>
        <authorList>
            <person name="Mudd A.B."/>
        </authorList>
    </citation>
    <scope>NUCLEOTIDE SEQUENCE</scope>
    <source>
        <strain evidence="2">HN-11 Male</strain>
        <tissue evidence="2">Kidney and liver</tissue>
    </source>
</reference>
<organism evidence="2 3">
    <name type="scientific">Eleutherodactylus coqui</name>
    <name type="common">Puerto Rican coqui</name>
    <dbReference type="NCBI Taxonomy" id="57060"/>
    <lineage>
        <taxon>Eukaryota</taxon>
        <taxon>Metazoa</taxon>
        <taxon>Chordata</taxon>
        <taxon>Craniata</taxon>
        <taxon>Vertebrata</taxon>
        <taxon>Euteleostomi</taxon>
        <taxon>Amphibia</taxon>
        <taxon>Batrachia</taxon>
        <taxon>Anura</taxon>
        <taxon>Neobatrachia</taxon>
        <taxon>Hyloidea</taxon>
        <taxon>Eleutherodactylidae</taxon>
        <taxon>Eleutherodactylinae</taxon>
        <taxon>Eleutherodactylus</taxon>
        <taxon>Eleutherodactylus</taxon>
    </lineage>
</organism>
<keyword evidence="3" id="KW-1185">Reference proteome</keyword>
<comment type="caution">
    <text evidence="2">The sequence shown here is derived from an EMBL/GenBank/DDBJ whole genome shotgun (WGS) entry which is preliminary data.</text>
</comment>
<name>A0A8J6EFL0_ELECQ</name>